<evidence type="ECO:0000313" key="5">
    <source>
        <dbReference type="EMBL" id="KXA92104.1"/>
    </source>
</evidence>
<evidence type="ECO:0000259" key="4">
    <source>
        <dbReference type="PROSITE" id="PS01031"/>
    </source>
</evidence>
<dbReference type="CDD" id="cd06464">
    <property type="entry name" value="ACD_sHsps-like"/>
    <property type="match status" value="1"/>
</dbReference>
<proteinExistence type="inferred from homology"/>
<accession>A0A133UD44</accession>
<dbReference type="AlphaFoldDB" id="A0A133UD44"/>
<gene>
    <name evidence="5" type="ORF">AKJ66_04690</name>
</gene>
<dbReference type="NCBIfam" id="NF041800">
    <property type="entry name" value="Hsp20"/>
    <property type="match status" value="1"/>
</dbReference>
<dbReference type="PROSITE" id="PS01031">
    <property type="entry name" value="SHSP"/>
    <property type="match status" value="1"/>
</dbReference>
<dbReference type="Gene3D" id="2.60.40.790">
    <property type="match status" value="1"/>
</dbReference>
<name>A0A133UD44_9EURY</name>
<dbReference type="Pfam" id="PF00011">
    <property type="entry name" value="HSP20"/>
    <property type="match status" value="1"/>
</dbReference>
<dbReference type="InterPro" id="IPR002068">
    <property type="entry name" value="A-crystallin/Hsp20_dom"/>
</dbReference>
<dbReference type="SUPFAM" id="SSF49764">
    <property type="entry name" value="HSP20-like chaperones"/>
    <property type="match status" value="1"/>
</dbReference>
<feature type="domain" description="SHSP" evidence="4">
    <location>
        <begin position="91"/>
        <end position="186"/>
    </location>
</feature>
<reference evidence="5 6" key="1">
    <citation type="journal article" date="2016" name="Sci. Rep.">
        <title>Metabolic traits of an uncultured archaeal lineage -MSBL1- from brine pools of the Red Sea.</title>
        <authorList>
            <person name="Mwirichia R."/>
            <person name="Alam I."/>
            <person name="Rashid M."/>
            <person name="Vinu M."/>
            <person name="Ba-Alawi W."/>
            <person name="Anthony Kamau A."/>
            <person name="Kamanda Ngugi D."/>
            <person name="Goker M."/>
            <person name="Klenk H.P."/>
            <person name="Bajic V."/>
            <person name="Stingl U."/>
        </authorList>
    </citation>
    <scope>NUCLEOTIDE SEQUENCE [LARGE SCALE GENOMIC DNA]</scope>
    <source>
        <strain evidence="5">SCGC-AAA259E22</strain>
    </source>
</reference>
<protein>
    <recommendedName>
        <fullName evidence="4">SHSP domain-containing protein</fullName>
    </recommendedName>
</protein>
<keyword evidence="6" id="KW-1185">Reference proteome</keyword>
<evidence type="ECO:0000256" key="3">
    <source>
        <dbReference type="SAM" id="MobiDB-lite"/>
    </source>
</evidence>
<dbReference type="Proteomes" id="UP000070657">
    <property type="component" value="Unassembled WGS sequence"/>
</dbReference>
<evidence type="ECO:0000256" key="2">
    <source>
        <dbReference type="RuleBase" id="RU003616"/>
    </source>
</evidence>
<comment type="similarity">
    <text evidence="1 2">Belongs to the small heat shock protein (HSP20) family.</text>
</comment>
<organism evidence="5 6">
    <name type="scientific">candidate division MSBL1 archaeon SCGC-AAA259E22</name>
    <dbReference type="NCBI Taxonomy" id="1698265"/>
    <lineage>
        <taxon>Archaea</taxon>
        <taxon>Methanobacteriati</taxon>
        <taxon>Methanobacteriota</taxon>
        <taxon>candidate division MSBL1</taxon>
    </lineage>
</organism>
<evidence type="ECO:0000313" key="6">
    <source>
        <dbReference type="Proteomes" id="UP000070657"/>
    </source>
</evidence>
<feature type="region of interest" description="Disordered" evidence="3">
    <location>
        <begin position="1"/>
        <end position="20"/>
    </location>
</feature>
<evidence type="ECO:0000256" key="1">
    <source>
        <dbReference type="PROSITE-ProRule" id="PRU00285"/>
    </source>
</evidence>
<comment type="caution">
    <text evidence="5">The sequence shown here is derived from an EMBL/GenBank/DDBJ whole genome shotgun (WGS) entry which is preliminary data.</text>
</comment>
<sequence length="186" mass="21910">MRREMRRGFPTFGEEEEEEYWSPFEEMMNQFEEEVPEEFEEFVKEEKTPHGKVRRYGPFVYGFSYSKKPGEEPEIQEFGNIKPTGRGKIKPSPEGEREPLVEVVDLNGKYEVTIEMPGVEKEEIDLSATEEKLRVKTTGERKYQKSITFEEKIDPETIDANFRNGVLTLEIEKKEEEEEGKQIEIK</sequence>
<dbReference type="InterPro" id="IPR008978">
    <property type="entry name" value="HSP20-like_chaperone"/>
</dbReference>
<dbReference type="EMBL" id="LHXP01000094">
    <property type="protein sequence ID" value="KXA92104.1"/>
    <property type="molecule type" value="Genomic_DNA"/>
</dbReference>
<feature type="region of interest" description="Disordered" evidence="3">
    <location>
        <begin position="71"/>
        <end position="97"/>
    </location>
</feature>